<dbReference type="AlphaFoldDB" id="A0A9Q9AMQ1"/>
<feature type="region of interest" description="Disordered" evidence="1">
    <location>
        <begin position="1"/>
        <end position="183"/>
    </location>
</feature>
<dbReference type="EMBL" id="CP099420">
    <property type="protein sequence ID" value="USW51800.1"/>
    <property type="molecule type" value="Genomic_DNA"/>
</dbReference>
<name>A0A9Q9AMQ1_9PEZI</name>
<gene>
    <name evidence="2" type="ORF">Slin15195_G051190</name>
</gene>
<dbReference type="Proteomes" id="UP001056384">
    <property type="component" value="Chromosome 3"/>
</dbReference>
<feature type="compositionally biased region" description="Polar residues" evidence="1">
    <location>
        <begin position="1"/>
        <end position="11"/>
    </location>
</feature>
<evidence type="ECO:0000313" key="2">
    <source>
        <dbReference type="EMBL" id="USW51800.1"/>
    </source>
</evidence>
<reference evidence="2" key="1">
    <citation type="submission" date="2022-06" db="EMBL/GenBank/DDBJ databases">
        <title>Complete genome sequences of two strains of the flax pathogen Septoria linicola.</title>
        <authorList>
            <person name="Lapalu N."/>
            <person name="Simon A."/>
            <person name="Demenou B."/>
            <person name="Paumier D."/>
            <person name="Guillot M.-P."/>
            <person name="Gout L."/>
            <person name="Valade R."/>
        </authorList>
    </citation>
    <scope>NUCLEOTIDE SEQUENCE</scope>
    <source>
        <strain evidence="2">SE15195</strain>
    </source>
</reference>
<accession>A0A9Q9AMQ1</accession>
<feature type="compositionally biased region" description="Low complexity" evidence="1">
    <location>
        <begin position="130"/>
        <end position="146"/>
    </location>
</feature>
<feature type="compositionally biased region" description="Gly residues" evidence="1">
    <location>
        <begin position="108"/>
        <end position="129"/>
    </location>
</feature>
<evidence type="ECO:0000313" key="3">
    <source>
        <dbReference type="Proteomes" id="UP001056384"/>
    </source>
</evidence>
<protein>
    <submittedName>
        <fullName evidence="2">Uncharacterized protein</fullName>
    </submittedName>
</protein>
<evidence type="ECO:0000256" key="1">
    <source>
        <dbReference type="SAM" id="MobiDB-lite"/>
    </source>
</evidence>
<organism evidence="2 3">
    <name type="scientific">Septoria linicola</name>
    <dbReference type="NCBI Taxonomy" id="215465"/>
    <lineage>
        <taxon>Eukaryota</taxon>
        <taxon>Fungi</taxon>
        <taxon>Dikarya</taxon>
        <taxon>Ascomycota</taxon>
        <taxon>Pezizomycotina</taxon>
        <taxon>Dothideomycetes</taxon>
        <taxon>Dothideomycetidae</taxon>
        <taxon>Mycosphaerellales</taxon>
        <taxon>Mycosphaerellaceae</taxon>
        <taxon>Septoria</taxon>
    </lineage>
</organism>
<feature type="compositionally biased region" description="Low complexity" evidence="1">
    <location>
        <begin position="50"/>
        <end position="74"/>
    </location>
</feature>
<proteinExistence type="predicted"/>
<sequence>MNPMFNMTESPWSAPGPGEWWPDYMRPEAWGQQPMNQPMFPLQQQSLGVPGSATSASRSSTSRSSRRPSGSPASWTSLPQVPRPGLNMSNTGSVARSIAPGESALSEPGGGSRVGGSRAGGSRSGGSNAGGSRASRSRAASSRASRNPNTVVTGATFGQAPLGLQLRTPSQVQGNGVHGAGPW</sequence>
<keyword evidence="3" id="KW-1185">Reference proteome</keyword>